<dbReference type="GO" id="GO:0044772">
    <property type="term" value="P:mitotic cell cycle phase transition"/>
    <property type="evidence" value="ECO:0007669"/>
    <property type="project" value="InterPro"/>
</dbReference>
<dbReference type="InterPro" id="IPR036915">
    <property type="entry name" value="Cyclin-like_sf"/>
</dbReference>
<keyword evidence="4" id="KW-0131">Cell cycle</keyword>
<feature type="domain" description="Cyclin C-terminal" evidence="8">
    <location>
        <begin position="364"/>
        <end position="482"/>
    </location>
</feature>
<organism evidence="9 10">
    <name type="scientific">Dendrobium catenatum</name>
    <dbReference type="NCBI Taxonomy" id="906689"/>
    <lineage>
        <taxon>Eukaryota</taxon>
        <taxon>Viridiplantae</taxon>
        <taxon>Streptophyta</taxon>
        <taxon>Embryophyta</taxon>
        <taxon>Tracheophyta</taxon>
        <taxon>Spermatophyta</taxon>
        <taxon>Magnoliopsida</taxon>
        <taxon>Liliopsida</taxon>
        <taxon>Asparagales</taxon>
        <taxon>Orchidaceae</taxon>
        <taxon>Epidendroideae</taxon>
        <taxon>Malaxideae</taxon>
        <taxon>Dendrobiinae</taxon>
        <taxon>Dendrobium</taxon>
    </lineage>
</organism>
<dbReference type="InterPro" id="IPR048258">
    <property type="entry name" value="Cyclins_cyclin-box"/>
</dbReference>
<name>A0A2I0WP74_9ASPA</name>
<evidence type="ECO:0000259" key="7">
    <source>
        <dbReference type="SMART" id="SM00385"/>
    </source>
</evidence>
<evidence type="ECO:0000313" key="9">
    <source>
        <dbReference type="EMBL" id="PKU77467.1"/>
    </source>
</evidence>
<feature type="compositionally biased region" description="Basic and acidic residues" evidence="6">
    <location>
        <begin position="9"/>
        <end position="35"/>
    </location>
</feature>
<feature type="domain" description="Cyclin-like" evidence="7">
    <location>
        <begin position="271"/>
        <end position="355"/>
    </location>
</feature>
<sequence>MVSPISFYSEHKEEERSEADRTAESKNTEGGESLRTRLQSLFSSSWLSFFGQSHNQVGGGGEREEGMATRNHAEALHNQIGAAMPTVKQKTAAAVGDAKNRKALGDIGNMVNLHIIDGKPVHRPVTRSFGAQLIANAQAAAAAKKFKKQVALPSDDATAKKKPVVKNSKPEVVIDISPATKQKEKQEKKSSHVSSSKKKVHSLSSVLTARSKVACGIQDIDAADVDNELYMSEYVEDLYIFYKHQENLCRPQDYMSSQVEINAKMRAILVDWLIEVHYKLELMPETLYLTMSIIDRYLSVESVLRKELQLVGVSAMLIACKYEEIWAPEINDFIYISDRAYTREQILKMEKEILNKLDWCLTFPTPYVFIVRFLKAAASDKEMEYMTFFLAELSLMHYSMAVMYCPSMIAASAIYAAQCSLKKSPLWNRTLQYYTGFSEKQLIECAKNMVSFHSAAPGSKLTVVYRKYSKDELGGVALRSPATKFGE</sequence>
<evidence type="ECO:0000256" key="6">
    <source>
        <dbReference type="SAM" id="MobiDB-lite"/>
    </source>
</evidence>
<dbReference type="PANTHER" id="PTHR10177">
    <property type="entry name" value="CYCLINS"/>
    <property type="match status" value="1"/>
</dbReference>
<dbReference type="InterPro" id="IPR046965">
    <property type="entry name" value="Cyclin_A/B-like"/>
</dbReference>
<evidence type="ECO:0000256" key="1">
    <source>
        <dbReference type="ARBA" id="ARBA00006955"/>
    </source>
</evidence>
<dbReference type="PROSITE" id="PS00292">
    <property type="entry name" value="CYCLINS"/>
    <property type="match status" value="1"/>
</dbReference>
<dbReference type="GO" id="GO:0051301">
    <property type="term" value="P:cell division"/>
    <property type="evidence" value="ECO:0007669"/>
    <property type="project" value="UniProtKB-KW"/>
</dbReference>
<protein>
    <submittedName>
        <fullName evidence="9">Cyclin-B1-1</fullName>
    </submittedName>
</protein>
<evidence type="ECO:0000256" key="5">
    <source>
        <dbReference type="RuleBase" id="RU000383"/>
    </source>
</evidence>
<evidence type="ECO:0000313" key="10">
    <source>
        <dbReference type="Proteomes" id="UP000233837"/>
    </source>
</evidence>
<dbReference type="SUPFAM" id="SSF47954">
    <property type="entry name" value="Cyclin-like"/>
    <property type="match status" value="2"/>
</dbReference>
<dbReference type="SMART" id="SM00385">
    <property type="entry name" value="CYCLIN"/>
    <property type="match status" value="2"/>
</dbReference>
<feature type="compositionally biased region" description="Basic and acidic residues" evidence="6">
    <location>
        <begin position="181"/>
        <end position="190"/>
    </location>
</feature>
<dbReference type="AlphaFoldDB" id="A0A2I0WP74"/>
<dbReference type="InterPro" id="IPR004367">
    <property type="entry name" value="Cyclin_C-dom"/>
</dbReference>
<dbReference type="InterPro" id="IPR013763">
    <property type="entry name" value="Cyclin-like_dom"/>
</dbReference>
<comment type="similarity">
    <text evidence="1">Belongs to the cyclin family. Cyclin AB subfamily.</text>
</comment>
<reference evidence="9 10" key="2">
    <citation type="journal article" date="2017" name="Nature">
        <title>The Apostasia genome and the evolution of orchids.</title>
        <authorList>
            <person name="Zhang G.Q."/>
            <person name="Liu K.W."/>
            <person name="Li Z."/>
            <person name="Lohaus R."/>
            <person name="Hsiao Y.Y."/>
            <person name="Niu S.C."/>
            <person name="Wang J.Y."/>
            <person name="Lin Y.C."/>
            <person name="Xu Q."/>
            <person name="Chen L.J."/>
            <person name="Yoshida K."/>
            <person name="Fujiwara S."/>
            <person name="Wang Z.W."/>
            <person name="Zhang Y.Q."/>
            <person name="Mitsuda N."/>
            <person name="Wang M."/>
            <person name="Liu G.H."/>
            <person name="Pecoraro L."/>
            <person name="Huang H.X."/>
            <person name="Xiao X.J."/>
            <person name="Lin M."/>
            <person name="Wu X.Y."/>
            <person name="Wu W.L."/>
            <person name="Chen Y.Y."/>
            <person name="Chang S.B."/>
            <person name="Sakamoto S."/>
            <person name="Ohme-Takagi M."/>
            <person name="Yagi M."/>
            <person name="Zeng S.J."/>
            <person name="Shen C.Y."/>
            <person name="Yeh C.M."/>
            <person name="Luo Y.B."/>
            <person name="Tsai W.C."/>
            <person name="Van de Peer Y."/>
            <person name="Liu Z.J."/>
        </authorList>
    </citation>
    <scope>NUCLEOTIDE SEQUENCE [LARGE SCALE GENOMIC DNA]</scope>
    <source>
        <tissue evidence="9">The whole plant</tissue>
    </source>
</reference>
<dbReference type="EMBL" id="KZ502495">
    <property type="protein sequence ID" value="PKU77467.1"/>
    <property type="molecule type" value="Genomic_DNA"/>
</dbReference>
<dbReference type="STRING" id="906689.A0A2I0WP74"/>
<dbReference type="CDD" id="cd20567">
    <property type="entry name" value="CYCLIN_AtCycB-like_rpt1"/>
    <property type="match status" value="1"/>
</dbReference>
<dbReference type="Pfam" id="PF00134">
    <property type="entry name" value="Cyclin_N"/>
    <property type="match status" value="1"/>
</dbReference>
<dbReference type="GO" id="GO:0016538">
    <property type="term" value="F:cyclin-dependent protein serine/threonine kinase regulator activity"/>
    <property type="evidence" value="ECO:0007669"/>
    <property type="project" value="InterPro"/>
</dbReference>
<dbReference type="SMART" id="SM01332">
    <property type="entry name" value="Cyclin_C"/>
    <property type="match status" value="1"/>
</dbReference>
<gene>
    <name evidence="9" type="primary">CYCB1-1</name>
    <name evidence="9" type="ORF">MA16_Dca019088</name>
</gene>
<evidence type="ECO:0000259" key="8">
    <source>
        <dbReference type="SMART" id="SM01332"/>
    </source>
</evidence>
<dbReference type="InterPro" id="IPR039361">
    <property type="entry name" value="Cyclin"/>
</dbReference>
<feature type="region of interest" description="Disordered" evidence="6">
    <location>
        <begin position="175"/>
        <end position="198"/>
    </location>
</feature>
<feature type="domain" description="Cyclin-like" evidence="7">
    <location>
        <begin position="368"/>
        <end position="451"/>
    </location>
</feature>
<evidence type="ECO:0000256" key="2">
    <source>
        <dbReference type="ARBA" id="ARBA00022618"/>
    </source>
</evidence>
<dbReference type="CDD" id="cd20511">
    <property type="entry name" value="CYCLIN_AtCycB-like_rpt2"/>
    <property type="match status" value="1"/>
</dbReference>
<dbReference type="InterPro" id="IPR006671">
    <property type="entry name" value="Cyclin_N"/>
</dbReference>
<keyword evidence="2" id="KW-0132">Cell division</keyword>
<dbReference type="Pfam" id="PF02984">
    <property type="entry name" value="Cyclin_C"/>
    <property type="match status" value="1"/>
</dbReference>
<feature type="region of interest" description="Disordered" evidence="6">
    <location>
        <begin position="1"/>
        <end position="35"/>
    </location>
</feature>
<keyword evidence="3 5" id="KW-0195">Cyclin</keyword>
<proteinExistence type="inferred from homology"/>
<dbReference type="GO" id="GO:0010332">
    <property type="term" value="P:response to gamma radiation"/>
    <property type="evidence" value="ECO:0007669"/>
    <property type="project" value="UniProtKB-ARBA"/>
</dbReference>
<dbReference type="FunFam" id="1.10.472.10:FF:000032">
    <property type="entry name" value="G2/mitotic-specific cyclin-1"/>
    <property type="match status" value="1"/>
</dbReference>
<keyword evidence="10" id="KW-1185">Reference proteome</keyword>
<evidence type="ECO:0000256" key="3">
    <source>
        <dbReference type="ARBA" id="ARBA00023127"/>
    </source>
</evidence>
<evidence type="ECO:0000256" key="4">
    <source>
        <dbReference type="ARBA" id="ARBA00023306"/>
    </source>
</evidence>
<dbReference type="PIRSF" id="PIRSF001771">
    <property type="entry name" value="Cyclin_A_B_D_E"/>
    <property type="match status" value="1"/>
</dbReference>
<accession>A0A2I0WP74</accession>
<reference evidence="9 10" key="1">
    <citation type="journal article" date="2016" name="Sci. Rep.">
        <title>The Dendrobium catenatum Lindl. genome sequence provides insights into polysaccharide synthase, floral development and adaptive evolution.</title>
        <authorList>
            <person name="Zhang G.Q."/>
            <person name="Xu Q."/>
            <person name="Bian C."/>
            <person name="Tsai W.C."/>
            <person name="Yeh C.M."/>
            <person name="Liu K.W."/>
            <person name="Yoshida K."/>
            <person name="Zhang L.S."/>
            <person name="Chang S.B."/>
            <person name="Chen F."/>
            <person name="Shi Y."/>
            <person name="Su Y.Y."/>
            <person name="Zhang Y.Q."/>
            <person name="Chen L.J."/>
            <person name="Yin Y."/>
            <person name="Lin M."/>
            <person name="Huang H."/>
            <person name="Deng H."/>
            <person name="Wang Z.W."/>
            <person name="Zhu S.L."/>
            <person name="Zhao X."/>
            <person name="Deng C."/>
            <person name="Niu S.C."/>
            <person name="Huang J."/>
            <person name="Wang M."/>
            <person name="Liu G.H."/>
            <person name="Yang H.J."/>
            <person name="Xiao X.J."/>
            <person name="Hsiao Y.Y."/>
            <person name="Wu W.L."/>
            <person name="Chen Y.Y."/>
            <person name="Mitsuda N."/>
            <person name="Ohme-Takagi M."/>
            <person name="Luo Y.B."/>
            <person name="Van de Peer Y."/>
            <person name="Liu Z.J."/>
        </authorList>
    </citation>
    <scope>NUCLEOTIDE SEQUENCE [LARGE SCALE GENOMIC DNA]</scope>
    <source>
        <tissue evidence="9">The whole plant</tissue>
    </source>
</reference>
<dbReference type="Proteomes" id="UP000233837">
    <property type="component" value="Unassembled WGS sequence"/>
</dbReference>
<dbReference type="Gene3D" id="1.10.472.10">
    <property type="entry name" value="Cyclin-like"/>
    <property type="match status" value="2"/>
</dbReference>